<evidence type="ECO:0000259" key="3">
    <source>
        <dbReference type="PROSITE" id="PS50943"/>
    </source>
</evidence>
<keyword evidence="2" id="KW-0472">Membrane</keyword>
<dbReference type="RefSeq" id="WP_289527376.1">
    <property type="nucleotide sequence ID" value="NZ_JAUDCK010000008.1"/>
</dbReference>
<dbReference type="PROSITE" id="PS50943">
    <property type="entry name" value="HTH_CROC1"/>
    <property type="match status" value="1"/>
</dbReference>
<feature type="transmembrane region" description="Helical" evidence="2">
    <location>
        <begin position="145"/>
        <end position="164"/>
    </location>
</feature>
<protein>
    <submittedName>
        <fullName evidence="4">Helix-turn-helix transcriptional regulator</fullName>
    </submittedName>
</protein>
<name>A0ABT7UH18_9FIRM</name>
<reference evidence="4 5" key="2">
    <citation type="submission" date="2023-06" db="EMBL/GenBank/DDBJ databases">
        <authorList>
            <person name="Zeman M."/>
            <person name="Kubasova T."/>
            <person name="Jahodarova E."/>
            <person name="Nykrynova M."/>
            <person name="Rychlik I."/>
        </authorList>
    </citation>
    <scope>NUCLEOTIDE SEQUENCE [LARGE SCALE GENOMIC DNA]</scope>
    <source>
        <strain evidence="4 5">ET341</strain>
    </source>
</reference>
<comment type="caution">
    <text evidence="4">The sequence shown here is derived from an EMBL/GenBank/DDBJ whole genome shotgun (WGS) entry which is preliminary data.</text>
</comment>
<dbReference type="Pfam" id="PF01381">
    <property type="entry name" value="HTH_3"/>
    <property type="match status" value="1"/>
</dbReference>
<accession>A0ABT7UH18</accession>
<evidence type="ECO:0000256" key="2">
    <source>
        <dbReference type="SAM" id="Phobius"/>
    </source>
</evidence>
<dbReference type="InterPro" id="IPR010982">
    <property type="entry name" value="Lambda_DNA-bd_dom_sf"/>
</dbReference>
<keyword evidence="5" id="KW-1185">Reference proteome</keyword>
<dbReference type="Proteomes" id="UP001529275">
    <property type="component" value="Unassembled WGS sequence"/>
</dbReference>
<dbReference type="InterPro" id="IPR001387">
    <property type="entry name" value="Cro/C1-type_HTH"/>
</dbReference>
<sequence>MSLGQNIKKKRQQMKLSQDYVADRLGVSRQAVSKWETNQSEPSMKNLIELAELFQISLSELTDTKDSHIPIINQHVKCSYCGKEARYFLDQTKTQAYCSQTCQLAHTEALNKIQKQLKWFYLGIILSILLLLTSALSLLPFQKNITTGCGMLCLGMTLILFPFCTPETYQKFGYLKSTQIGRFLGFLVELYALFMLFL</sequence>
<evidence type="ECO:0000313" key="4">
    <source>
        <dbReference type="EMBL" id="MDM8195433.1"/>
    </source>
</evidence>
<dbReference type="PANTHER" id="PTHR46558">
    <property type="entry name" value="TRACRIPTIONAL REGULATORY PROTEIN-RELATED-RELATED"/>
    <property type="match status" value="1"/>
</dbReference>
<feature type="transmembrane region" description="Helical" evidence="2">
    <location>
        <begin position="180"/>
        <end position="197"/>
    </location>
</feature>
<keyword evidence="2" id="KW-1133">Transmembrane helix</keyword>
<reference evidence="5" key="1">
    <citation type="submission" date="2023-06" db="EMBL/GenBank/DDBJ databases">
        <title>Identification and characterization of horizontal gene transfer across gut microbiota members of farm animals based on homology search.</title>
        <authorList>
            <person name="Zeman M."/>
            <person name="Kubasova T."/>
            <person name="Jahodarova E."/>
            <person name="Nykrynova M."/>
            <person name="Rychlik I."/>
        </authorList>
    </citation>
    <scope>NUCLEOTIDE SEQUENCE [LARGE SCALE GENOMIC DNA]</scope>
    <source>
        <strain evidence="5">ET341</strain>
    </source>
</reference>
<keyword evidence="1" id="KW-0238">DNA-binding</keyword>
<dbReference type="Gene3D" id="1.10.260.40">
    <property type="entry name" value="lambda repressor-like DNA-binding domains"/>
    <property type="match status" value="1"/>
</dbReference>
<dbReference type="SUPFAM" id="SSF47413">
    <property type="entry name" value="lambda repressor-like DNA-binding domains"/>
    <property type="match status" value="1"/>
</dbReference>
<organism evidence="4 5">
    <name type="scientific">Massilimicrobiota timonensis</name>
    <dbReference type="NCBI Taxonomy" id="1776392"/>
    <lineage>
        <taxon>Bacteria</taxon>
        <taxon>Bacillati</taxon>
        <taxon>Bacillota</taxon>
        <taxon>Erysipelotrichia</taxon>
        <taxon>Erysipelotrichales</taxon>
        <taxon>Erysipelotrichaceae</taxon>
        <taxon>Massilimicrobiota</taxon>
    </lineage>
</organism>
<feature type="domain" description="HTH cro/C1-type" evidence="3">
    <location>
        <begin position="7"/>
        <end position="61"/>
    </location>
</feature>
<dbReference type="PANTHER" id="PTHR46558:SF15">
    <property type="entry name" value="HELIX-TURN-HELIX DOMAIN PROTEIN"/>
    <property type="match status" value="1"/>
</dbReference>
<gene>
    <name evidence="4" type="ORF">QUV98_03760</name>
</gene>
<evidence type="ECO:0000256" key="1">
    <source>
        <dbReference type="ARBA" id="ARBA00023125"/>
    </source>
</evidence>
<dbReference type="SMART" id="SM00530">
    <property type="entry name" value="HTH_XRE"/>
    <property type="match status" value="1"/>
</dbReference>
<dbReference type="CDD" id="cd00093">
    <property type="entry name" value="HTH_XRE"/>
    <property type="match status" value="1"/>
</dbReference>
<keyword evidence="2" id="KW-0812">Transmembrane</keyword>
<feature type="transmembrane region" description="Helical" evidence="2">
    <location>
        <begin position="119"/>
        <end position="139"/>
    </location>
</feature>
<evidence type="ECO:0000313" key="5">
    <source>
        <dbReference type="Proteomes" id="UP001529275"/>
    </source>
</evidence>
<proteinExistence type="predicted"/>
<dbReference type="EMBL" id="JAUDCK010000008">
    <property type="protein sequence ID" value="MDM8195433.1"/>
    <property type="molecule type" value="Genomic_DNA"/>
</dbReference>